<evidence type="ECO:0000313" key="2">
    <source>
        <dbReference type="Proteomes" id="UP000786811"/>
    </source>
</evidence>
<dbReference type="Proteomes" id="UP000786811">
    <property type="component" value="Unassembled WGS sequence"/>
</dbReference>
<protein>
    <submittedName>
        <fullName evidence="1">Uncharacterized protein</fullName>
    </submittedName>
</protein>
<proteinExistence type="predicted"/>
<sequence>MLEQSMARAFESHQRYDRQSSNTLETKISEDSKIYFPTHVKTQVEETCQKENGNCDWESMVRFALKEVYDDNIANYTAKGHTKGSNGNKRPQIDNQLYNAIFGWVREKVGPTQIITTKMFNRAINKFSYNKRTNDNMKPNCSNKSEEADLFSEENLQFFKKIVKIAEESFNMQQRELLPERQLHQLADVFTQPSKNNVKISPNYEVYLPQGIYLFISRHSETARGEYNWRTLVKTTLLEIYGNDLKKYSAKGTRGGCPPINVELYRALYDWASSQVEKIILEDEFVDYINDLTANKRKGKNK</sequence>
<dbReference type="EMBL" id="CAJNRD030001119">
    <property type="protein sequence ID" value="CAG5090443.1"/>
    <property type="molecule type" value="Genomic_DNA"/>
</dbReference>
<evidence type="ECO:0000313" key="1">
    <source>
        <dbReference type="EMBL" id="CAG5090443.1"/>
    </source>
</evidence>
<gene>
    <name evidence="1" type="ORF">HICCMSTLAB_LOCUS5632</name>
</gene>
<dbReference type="OrthoDB" id="7692610at2759"/>
<reference evidence="1" key="1">
    <citation type="submission" date="2021-04" db="EMBL/GenBank/DDBJ databases">
        <authorList>
            <person name="Chebbi M.A.C M."/>
        </authorList>
    </citation>
    <scope>NUCLEOTIDE SEQUENCE</scope>
</reference>
<comment type="caution">
    <text evidence="1">The sequence shown here is derived from an EMBL/GenBank/DDBJ whole genome shotgun (WGS) entry which is preliminary data.</text>
</comment>
<organism evidence="1 2">
    <name type="scientific">Cotesia congregata</name>
    <name type="common">Parasitoid wasp</name>
    <name type="synonym">Apanteles congregatus</name>
    <dbReference type="NCBI Taxonomy" id="51543"/>
    <lineage>
        <taxon>Eukaryota</taxon>
        <taxon>Metazoa</taxon>
        <taxon>Ecdysozoa</taxon>
        <taxon>Arthropoda</taxon>
        <taxon>Hexapoda</taxon>
        <taxon>Insecta</taxon>
        <taxon>Pterygota</taxon>
        <taxon>Neoptera</taxon>
        <taxon>Endopterygota</taxon>
        <taxon>Hymenoptera</taxon>
        <taxon>Apocrita</taxon>
        <taxon>Ichneumonoidea</taxon>
        <taxon>Braconidae</taxon>
        <taxon>Microgastrinae</taxon>
        <taxon>Cotesia</taxon>
    </lineage>
</organism>
<name>A0A8J2HAD9_COTCN</name>
<dbReference type="AlphaFoldDB" id="A0A8J2HAD9"/>
<accession>A0A8J2HAD9</accession>
<keyword evidence="2" id="KW-1185">Reference proteome</keyword>